<dbReference type="EMBL" id="SOAU01000001">
    <property type="protein sequence ID" value="TDT16307.1"/>
    <property type="molecule type" value="Genomic_DNA"/>
</dbReference>
<comment type="caution">
    <text evidence="2">The sequence shown here is derived from an EMBL/GenBank/DDBJ whole genome shotgun (WGS) entry which is preliminary data.</text>
</comment>
<dbReference type="RefSeq" id="WP_133868700.1">
    <property type="nucleotide sequence ID" value="NZ_SOAU01000001.1"/>
</dbReference>
<protein>
    <recommendedName>
        <fullName evidence="4">DUF3109 family protein</fullName>
    </recommendedName>
</protein>
<evidence type="ECO:0000313" key="2">
    <source>
        <dbReference type="EMBL" id="TDT16307.1"/>
    </source>
</evidence>
<gene>
    <name evidence="2" type="ORF">BDK89_1891</name>
</gene>
<comment type="similarity">
    <text evidence="1">Belongs to the Rv0495c family.</text>
</comment>
<evidence type="ECO:0008006" key="4">
    <source>
        <dbReference type="Google" id="ProtNLM"/>
    </source>
</evidence>
<name>A0A4R7HYK6_9ACTN</name>
<dbReference type="Proteomes" id="UP000294558">
    <property type="component" value="Unassembled WGS sequence"/>
</dbReference>
<evidence type="ECO:0000313" key="3">
    <source>
        <dbReference type="Proteomes" id="UP000294558"/>
    </source>
</evidence>
<organism evidence="2 3">
    <name type="scientific">Ilumatobacter fluminis</name>
    <dbReference type="NCBI Taxonomy" id="467091"/>
    <lineage>
        <taxon>Bacteria</taxon>
        <taxon>Bacillati</taxon>
        <taxon>Actinomycetota</taxon>
        <taxon>Acidimicrobiia</taxon>
        <taxon>Acidimicrobiales</taxon>
        <taxon>Ilumatobacteraceae</taxon>
        <taxon>Ilumatobacter</taxon>
    </lineage>
</organism>
<reference evidence="2 3" key="1">
    <citation type="submission" date="2019-03" db="EMBL/GenBank/DDBJ databases">
        <title>Sequencing the genomes of 1000 actinobacteria strains.</title>
        <authorList>
            <person name="Klenk H.-P."/>
        </authorList>
    </citation>
    <scope>NUCLEOTIDE SEQUENCE [LARGE SCALE GENOMIC DNA]</scope>
    <source>
        <strain evidence="2 3">DSM 18936</strain>
    </source>
</reference>
<accession>A0A4R7HYK6</accession>
<dbReference type="Pfam" id="PF11307">
    <property type="entry name" value="DUF3109"/>
    <property type="match status" value="1"/>
</dbReference>
<keyword evidence="3" id="KW-1185">Reference proteome</keyword>
<dbReference type="AlphaFoldDB" id="A0A4R7HYK6"/>
<evidence type="ECO:0000256" key="1">
    <source>
        <dbReference type="ARBA" id="ARBA00093770"/>
    </source>
</evidence>
<dbReference type="InterPro" id="IPR021458">
    <property type="entry name" value="Rv0495c"/>
</dbReference>
<proteinExistence type="inferred from homology"/>
<sequence>MSDASDADIHEWISFEDDDELRTWEFDATFLRSNYQCIWGCGCQGVLDEPAEELQQGCCSYGAHFVDEDDVQTVVRAFVRTSPEHMQFHAKATKGGFLRAGDGPGDDENGPPTTTRVVDGACIFLNRPGFEGGAGCALHIAAEASGERPIDWKPNVCWQLPIRVDHFTDEQGHVLSRLREWKRRDWGDGGADFAWWCTEAPEAFSGSRPLYLTARDEIVELVGEGVYDRLVELLERPDWVPLPHPVARRS</sequence>
<dbReference type="OrthoDB" id="3394274at2"/>